<keyword evidence="1" id="KW-0472">Membrane</keyword>
<feature type="transmembrane region" description="Helical" evidence="1">
    <location>
        <begin position="56"/>
        <end position="75"/>
    </location>
</feature>
<sequence>MRLDIQNIESIETANDNYLVNYIGFFLIATDMNDYVTLVLVFLFLLYLVFKSNVSYFNPAFLVFGYKFYIITTNLKTRIVLITKQTVKKPEDILPFSSKEDQKEDGGKKREIVQVRKINEYVFIQWKD</sequence>
<dbReference type="Proteomes" id="UP000653477">
    <property type="component" value="Unassembled WGS sequence"/>
</dbReference>
<keyword evidence="1" id="KW-1133">Transmembrane helix</keyword>
<name>A0ABQ2H6L3_9PORP</name>
<protein>
    <submittedName>
        <fullName evidence="2">Uncharacterized protein</fullName>
    </submittedName>
</protein>
<keyword evidence="1" id="KW-0812">Transmembrane</keyword>
<organism evidence="2 3">
    <name type="scientific">Porphyromonas pasteri</name>
    <dbReference type="NCBI Taxonomy" id="1583331"/>
    <lineage>
        <taxon>Bacteria</taxon>
        <taxon>Pseudomonadati</taxon>
        <taxon>Bacteroidota</taxon>
        <taxon>Bacteroidia</taxon>
        <taxon>Bacteroidales</taxon>
        <taxon>Porphyromonadaceae</taxon>
        <taxon>Porphyromonas</taxon>
    </lineage>
</organism>
<reference evidence="3" key="1">
    <citation type="journal article" date="2019" name="Int. J. Syst. Evol. Microbiol.">
        <title>The Global Catalogue of Microorganisms (GCM) 10K type strain sequencing project: providing services to taxonomists for standard genome sequencing and annotation.</title>
        <authorList>
            <consortium name="The Broad Institute Genomics Platform"/>
            <consortium name="The Broad Institute Genome Sequencing Center for Infectious Disease"/>
            <person name="Wu L."/>
            <person name="Ma J."/>
        </authorList>
    </citation>
    <scope>NUCLEOTIDE SEQUENCE [LARGE SCALE GENOMIC DNA]</scope>
    <source>
        <strain evidence="3">JCM 30531</strain>
    </source>
</reference>
<evidence type="ECO:0000313" key="3">
    <source>
        <dbReference type="Proteomes" id="UP000653477"/>
    </source>
</evidence>
<proteinExistence type="predicted"/>
<feature type="transmembrane region" description="Helical" evidence="1">
    <location>
        <begin position="32"/>
        <end position="50"/>
    </location>
</feature>
<evidence type="ECO:0000313" key="2">
    <source>
        <dbReference type="EMBL" id="GGM48561.1"/>
    </source>
</evidence>
<accession>A0ABQ2H6L3</accession>
<gene>
    <name evidence="2" type="ORF">GCM10007088_04010</name>
</gene>
<dbReference type="EMBL" id="BMPU01000001">
    <property type="protein sequence ID" value="GGM48561.1"/>
    <property type="molecule type" value="Genomic_DNA"/>
</dbReference>
<comment type="caution">
    <text evidence="2">The sequence shown here is derived from an EMBL/GenBank/DDBJ whole genome shotgun (WGS) entry which is preliminary data.</text>
</comment>
<evidence type="ECO:0000256" key="1">
    <source>
        <dbReference type="SAM" id="Phobius"/>
    </source>
</evidence>
<keyword evidence="3" id="KW-1185">Reference proteome</keyword>